<evidence type="ECO:0000313" key="3">
    <source>
        <dbReference type="WBParaSite" id="MhA1_Contig1854.frz3.gene1"/>
    </source>
</evidence>
<reference evidence="3" key="1">
    <citation type="submission" date="2016-11" db="UniProtKB">
        <authorList>
            <consortium name="WormBaseParasite"/>
        </authorList>
    </citation>
    <scope>IDENTIFICATION</scope>
</reference>
<keyword evidence="2" id="KW-1185">Reference proteome</keyword>
<evidence type="ECO:0000256" key="1">
    <source>
        <dbReference type="SAM" id="Coils"/>
    </source>
</evidence>
<dbReference type="AlphaFoldDB" id="A0A1I8BCJ1"/>
<dbReference type="WBParaSite" id="MhA1_Contig1854.frz3.gene1">
    <property type="protein sequence ID" value="MhA1_Contig1854.frz3.gene1"/>
    <property type="gene ID" value="MhA1_Contig1854.frz3.gene1"/>
</dbReference>
<feature type="coiled-coil region" evidence="1">
    <location>
        <begin position="13"/>
        <end position="90"/>
    </location>
</feature>
<dbReference type="Proteomes" id="UP000095281">
    <property type="component" value="Unplaced"/>
</dbReference>
<evidence type="ECO:0000313" key="2">
    <source>
        <dbReference type="Proteomes" id="UP000095281"/>
    </source>
</evidence>
<organism evidence="2 3">
    <name type="scientific">Meloidogyne hapla</name>
    <name type="common">Root-knot nematode worm</name>
    <dbReference type="NCBI Taxonomy" id="6305"/>
    <lineage>
        <taxon>Eukaryota</taxon>
        <taxon>Metazoa</taxon>
        <taxon>Ecdysozoa</taxon>
        <taxon>Nematoda</taxon>
        <taxon>Chromadorea</taxon>
        <taxon>Rhabditida</taxon>
        <taxon>Tylenchina</taxon>
        <taxon>Tylenchomorpha</taxon>
        <taxon>Tylenchoidea</taxon>
        <taxon>Meloidogynidae</taxon>
        <taxon>Meloidogyninae</taxon>
        <taxon>Meloidogyne</taxon>
    </lineage>
</organism>
<name>A0A1I8BCJ1_MELHA</name>
<protein>
    <submittedName>
        <fullName evidence="3">Uncharacterized protein</fullName>
    </submittedName>
</protein>
<keyword evidence="1" id="KW-0175">Coiled coil</keyword>
<sequence>MEMQIGQIKSDYKKEIEILKKEFEENISDLNSKFSGLLQENNKQNKDEEKINIEKFNDQNKLLIIGQICKKEIEDLKKESQEKIQKEISDINSKFSALLLESNKKNEEENKINNEVIFNL</sequence>
<accession>A0A1I8BCJ1</accession>
<proteinExistence type="predicted"/>